<evidence type="ECO:0000313" key="3">
    <source>
        <dbReference type="Proteomes" id="UP001558613"/>
    </source>
</evidence>
<feature type="compositionally biased region" description="Basic and acidic residues" evidence="1">
    <location>
        <begin position="213"/>
        <end position="230"/>
    </location>
</feature>
<name>A0ABR3M9F0_9TELE</name>
<gene>
    <name evidence="2" type="ORF">QQF64_008753</name>
</gene>
<sequence>MSLLWMAFKVVQHYISVRKLSDLLLSSLILRFPPMCHLLDDALPSYCKSYLWLDKQITVRFHCGVRLEMQFKDACRQHDPRCASDAAQGHAHSPSDIHSLQTPGPHLLSRFYSSLPFADNLRHAVLWLPLASALCDSCLIGHSPLVAKLPPPASTADEWQRITDEDTMTRSTFPQQGEQREGPDGPGPGPEPQRTSGCPPPSLVRARALKGVNPKERRSERQKEREERGRMLSRCISIQTEPYSLQSKLITTLYLFLVSQLRKKDRHQLTLWTELLDVSSDFTHNLGALKYKSSAMESHKT</sequence>
<feature type="region of interest" description="Disordered" evidence="1">
    <location>
        <begin position="167"/>
        <end position="230"/>
    </location>
</feature>
<comment type="caution">
    <text evidence="2">The sequence shown here is derived from an EMBL/GenBank/DDBJ whole genome shotgun (WGS) entry which is preliminary data.</text>
</comment>
<protein>
    <submittedName>
        <fullName evidence="2">Uncharacterized protein</fullName>
    </submittedName>
</protein>
<reference evidence="2 3" key="1">
    <citation type="submission" date="2023-09" db="EMBL/GenBank/DDBJ databases">
        <authorList>
            <person name="Wang M."/>
        </authorList>
    </citation>
    <scope>NUCLEOTIDE SEQUENCE [LARGE SCALE GENOMIC DNA]</scope>
    <source>
        <strain evidence="2">GT-2023</strain>
        <tissue evidence="2">Liver</tissue>
    </source>
</reference>
<dbReference type="Proteomes" id="UP001558613">
    <property type="component" value="Unassembled WGS sequence"/>
</dbReference>
<evidence type="ECO:0000256" key="1">
    <source>
        <dbReference type="SAM" id="MobiDB-lite"/>
    </source>
</evidence>
<keyword evidence="3" id="KW-1185">Reference proteome</keyword>
<evidence type="ECO:0000313" key="2">
    <source>
        <dbReference type="EMBL" id="KAL1260926.1"/>
    </source>
</evidence>
<proteinExistence type="predicted"/>
<organism evidence="2 3">
    <name type="scientific">Cirrhinus molitorella</name>
    <name type="common">mud carp</name>
    <dbReference type="NCBI Taxonomy" id="172907"/>
    <lineage>
        <taxon>Eukaryota</taxon>
        <taxon>Metazoa</taxon>
        <taxon>Chordata</taxon>
        <taxon>Craniata</taxon>
        <taxon>Vertebrata</taxon>
        <taxon>Euteleostomi</taxon>
        <taxon>Actinopterygii</taxon>
        <taxon>Neopterygii</taxon>
        <taxon>Teleostei</taxon>
        <taxon>Ostariophysi</taxon>
        <taxon>Cypriniformes</taxon>
        <taxon>Cyprinidae</taxon>
        <taxon>Labeoninae</taxon>
        <taxon>Labeonini</taxon>
        <taxon>Cirrhinus</taxon>
    </lineage>
</organism>
<accession>A0ABR3M9F0</accession>
<dbReference type="EMBL" id="JAYMGO010000015">
    <property type="protein sequence ID" value="KAL1260926.1"/>
    <property type="molecule type" value="Genomic_DNA"/>
</dbReference>